<keyword evidence="1" id="KW-1133">Transmembrane helix</keyword>
<evidence type="ECO:0000313" key="3">
    <source>
        <dbReference type="Proteomes" id="UP000306980"/>
    </source>
</evidence>
<keyword evidence="1" id="KW-0812">Transmembrane</keyword>
<protein>
    <submittedName>
        <fullName evidence="2">Uncharacterized protein</fullName>
    </submittedName>
</protein>
<dbReference type="RefSeq" id="WP_138604169.1">
    <property type="nucleotide sequence ID" value="NZ_VCIA01000001.1"/>
</dbReference>
<organism evidence="2 3">
    <name type="scientific">Lentibacillus cibarius</name>
    <dbReference type="NCBI Taxonomy" id="2583219"/>
    <lineage>
        <taxon>Bacteria</taxon>
        <taxon>Bacillati</taxon>
        <taxon>Bacillota</taxon>
        <taxon>Bacilli</taxon>
        <taxon>Bacillales</taxon>
        <taxon>Bacillaceae</taxon>
        <taxon>Lentibacillus</taxon>
    </lineage>
</organism>
<evidence type="ECO:0000256" key="1">
    <source>
        <dbReference type="SAM" id="Phobius"/>
    </source>
</evidence>
<feature type="transmembrane region" description="Helical" evidence="1">
    <location>
        <begin position="31"/>
        <end position="50"/>
    </location>
</feature>
<keyword evidence="1" id="KW-0472">Membrane</keyword>
<dbReference type="EMBL" id="VCIA01000001">
    <property type="protein sequence ID" value="TMN23280.1"/>
    <property type="molecule type" value="Genomic_DNA"/>
</dbReference>
<name>A0A5S3QMZ7_9BACI</name>
<proteinExistence type="predicted"/>
<sequence>MLQTIGTKIYGMFHLAKARLNNEDGAELMEWIGMCLVVLALMGAIITFFNSSGSEGIGEKIQDFITTQIGNLSNDG</sequence>
<dbReference type="OrthoDB" id="2472536at2"/>
<evidence type="ECO:0000313" key="2">
    <source>
        <dbReference type="EMBL" id="TMN23280.1"/>
    </source>
</evidence>
<dbReference type="Proteomes" id="UP000306980">
    <property type="component" value="Unassembled WGS sequence"/>
</dbReference>
<reference evidence="2 3" key="1">
    <citation type="submission" date="2019-05" db="EMBL/GenBank/DDBJ databases">
        <title>Genomic analysis of Lentibacillus sp. NKC220-2.</title>
        <authorList>
            <person name="Oh Y.J."/>
        </authorList>
    </citation>
    <scope>NUCLEOTIDE SEQUENCE [LARGE SCALE GENOMIC DNA]</scope>
    <source>
        <strain evidence="2 3">NKC220-2</strain>
    </source>
</reference>
<gene>
    <name evidence="2" type="ORF">FFL34_15175</name>
</gene>
<accession>A0A5S3QMZ7</accession>
<comment type="caution">
    <text evidence="2">The sequence shown here is derived from an EMBL/GenBank/DDBJ whole genome shotgun (WGS) entry which is preliminary data.</text>
</comment>
<dbReference type="AlphaFoldDB" id="A0A5S3QMZ7"/>